<evidence type="ECO:0000256" key="1">
    <source>
        <dbReference type="SAM" id="Phobius"/>
    </source>
</evidence>
<keyword evidence="3" id="KW-1185">Reference proteome</keyword>
<name>A0A9X3EEN8_9HYPH</name>
<dbReference type="RefSeq" id="WP_266340728.1">
    <property type="nucleotide sequence ID" value="NZ_JAPKNK010000012.1"/>
</dbReference>
<reference evidence="2" key="1">
    <citation type="submission" date="2022-11" db="EMBL/GenBank/DDBJ databases">
        <title>Biodiversity and phylogenetic relationships of bacteria.</title>
        <authorList>
            <person name="Machado R.A.R."/>
            <person name="Bhat A."/>
            <person name="Loulou A."/>
            <person name="Kallel S."/>
        </authorList>
    </citation>
    <scope>NUCLEOTIDE SEQUENCE</scope>
    <source>
        <strain evidence="2">K-TC2</strain>
    </source>
</reference>
<accession>A0A9X3EEN8</accession>
<organism evidence="2 3">
    <name type="scientific">Kaistia nematophila</name>
    <dbReference type="NCBI Taxonomy" id="2994654"/>
    <lineage>
        <taxon>Bacteria</taxon>
        <taxon>Pseudomonadati</taxon>
        <taxon>Pseudomonadota</taxon>
        <taxon>Alphaproteobacteria</taxon>
        <taxon>Hyphomicrobiales</taxon>
        <taxon>Kaistiaceae</taxon>
        <taxon>Kaistia</taxon>
    </lineage>
</organism>
<dbReference type="EMBL" id="JAPKNK010000012">
    <property type="protein sequence ID" value="MCX5571765.1"/>
    <property type="molecule type" value="Genomic_DNA"/>
</dbReference>
<dbReference type="AlphaFoldDB" id="A0A9X3EEN8"/>
<comment type="caution">
    <text evidence="2">The sequence shown here is derived from an EMBL/GenBank/DDBJ whole genome shotgun (WGS) entry which is preliminary data.</text>
</comment>
<dbReference type="Proteomes" id="UP001144805">
    <property type="component" value="Unassembled WGS sequence"/>
</dbReference>
<sequence>MRTNDENQSRAGRRERATRGAFYLWMAAYAAVVVAIVTVHAMGGNPSKPDDEHLQQAIRAGVSYGTVIPVVQVDVNG</sequence>
<keyword evidence="1" id="KW-1133">Transmembrane helix</keyword>
<proteinExistence type="predicted"/>
<evidence type="ECO:0000313" key="2">
    <source>
        <dbReference type="EMBL" id="MCX5571765.1"/>
    </source>
</evidence>
<evidence type="ECO:0000313" key="3">
    <source>
        <dbReference type="Proteomes" id="UP001144805"/>
    </source>
</evidence>
<keyword evidence="1" id="KW-0472">Membrane</keyword>
<keyword evidence="1" id="KW-0812">Transmembrane</keyword>
<feature type="transmembrane region" description="Helical" evidence="1">
    <location>
        <begin position="21"/>
        <end position="42"/>
    </location>
</feature>
<protein>
    <submittedName>
        <fullName evidence="2">Uncharacterized protein</fullName>
    </submittedName>
</protein>
<gene>
    <name evidence="2" type="ORF">OSH07_21380</name>
</gene>